<gene>
    <name evidence="5" type="ORF">ACFOUP_10030</name>
</gene>
<dbReference type="PANTHER" id="PTHR21599">
    <property type="entry name" value="GLYCERATE KINASE"/>
    <property type="match status" value="1"/>
</dbReference>
<accession>A0ABV8EMF6</accession>
<dbReference type="Gene3D" id="3.40.50.10350">
    <property type="entry name" value="Glycerate kinase, domain 1"/>
    <property type="match status" value="1"/>
</dbReference>
<organism evidence="5 6">
    <name type="scientific">Belliella kenyensis</name>
    <dbReference type="NCBI Taxonomy" id="1472724"/>
    <lineage>
        <taxon>Bacteria</taxon>
        <taxon>Pseudomonadati</taxon>
        <taxon>Bacteroidota</taxon>
        <taxon>Cytophagia</taxon>
        <taxon>Cytophagales</taxon>
        <taxon>Cyclobacteriaceae</taxon>
        <taxon>Belliella</taxon>
    </lineage>
</organism>
<dbReference type="InterPro" id="IPR036129">
    <property type="entry name" value="Glycerate_kinase_sf"/>
</dbReference>
<dbReference type="PANTHER" id="PTHR21599:SF0">
    <property type="entry name" value="GLYCERATE KINASE"/>
    <property type="match status" value="1"/>
</dbReference>
<dbReference type="Pfam" id="PF02595">
    <property type="entry name" value="Gly_kinase"/>
    <property type="match status" value="1"/>
</dbReference>
<dbReference type="Gene3D" id="3.90.1510.10">
    <property type="entry name" value="Glycerate kinase, domain 2"/>
    <property type="match status" value="1"/>
</dbReference>
<evidence type="ECO:0000256" key="4">
    <source>
        <dbReference type="PIRNR" id="PIRNR006078"/>
    </source>
</evidence>
<dbReference type="EC" id="2.7.1.31" evidence="5"/>
<dbReference type="RefSeq" id="WP_241296340.1">
    <property type="nucleotide sequence ID" value="NZ_JAKZGR010000013.1"/>
</dbReference>
<proteinExistence type="inferred from homology"/>
<evidence type="ECO:0000256" key="2">
    <source>
        <dbReference type="ARBA" id="ARBA00022679"/>
    </source>
</evidence>
<evidence type="ECO:0000313" key="5">
    <source>
        <dbReference type="EMBL" id="MFC3976714.1"/>
    </source>
</evidence>
<keyword evidence="6" id="KW-1185">Reference proteome</keyword>
<dbReference type="GO" id="GO:0008887">
    <property type="term" value="F:glycerate kinase activity"/>
    <property type="evidence" value="ECO:0007669"/>
    <property type="project" value="UniProtKB-EC"/>
</dbReference>
<dbReference type="InterPro" id="IPR018193">
    <property type="entry name" value="Glyc_kinase_flavodox-like_fold"/>
</dbReference>
<dbReference type="EMBL" id="JBHSAV010000045">
    <property type="protein sequence ID" value="MFC3976714.1"/>
    <property type="molecule type" value="Genomic_DNA"/>
</dbReference>
<comment type="similarity">
    <text evidence="1 4">Belongs to the glycerate kinase type-1 family.</text>
</comment>
<reference evidence="6" key="1">
    <citation type="journal article" date="2019" name="Int. J. Syst. Evol. Microbiol.">
        <title>The Global Catalogue of Microorganisms (GCM) 10K type strain sequencing project: providing services to taxonomists for standard genome sequencing and annotation.</title>
        <authorList>
            <consortium name="The Broad Institute Genomics Platform"/>
            <consortium name="The Broad Institute Genome Sequencing Center for Infectious Disease"/>
            <person name="Wu L."/>
            <person name="Ma J."/>
        </authorList>
    </citation>
    <scope>NUCLEOTIDE SEQUENCE [LARGE SCALE GENOMIC DNA]</scope>
    <source>
        <strain evidence="6">CECT 8551</strain>
    </source>
</reference>
<name>A0ABV8EMF6_9BACT</name>
<dbReference type="PIRSF" id="PIRSF006078">
    <property type="entry name" value="GlxK"/>
    <property type="match status" value="1"/>
</dbReference>
<dbReference type="SUPFAM" id="SSF110738">
    <property type="entry name" value="Glycerate kinase I"/>
    <property type="match status" value="1"/>
</dbReference>
<evidence type="ECO:0000313" key="6">
    <source>
        <dbReference type="Proteomes" id="UP001595766"/>
    </source>
</evidence>
<dbReference type="InterPro" id="IPR004381">
    <property type="entry name" value="Glycerate_kinase"/>
</dbReference>
<comment type="caution">
    <text evidence="5">The sequence shown here is derived from an EMBL/GenBank/DDBJ whole genome shotgun (WGS) entry which is preliminary data.</text>
</comment>
<sequence>MKILIASNAFKGTITASQSCGVIDSVLSELMPKSQRTICPIADGGDGTCELLGEYLDLKRIDLMVLDAIGRSKMGFFYWDGEKKRAYIDVSSASGIGIIHTDHLNPNVASTYGTGLVILKAIESGASEIVLGLGGTASIDLGMGILHALGFAFVDENGRDLVPFSDNFLSQISHIQRPIKRFNISFICLCDVNHYFFGKNGGLRTFGPQKGLREVEFVNKEIECNNVLTLLSKKSNLKISDQAGFGAAGGIAYGLSYFFPVSIYSGASWIFDMLSLEEKVKEIDLVITGEGRYDDQSVGGKACYELLQMATKYKKKTILITSGNEGIQDGFDDLILLPQLNFNSADFRERALQNLENSLRSYFR</sequence>
<dbReference type="Proteomes" id="UP001595766">
    <property type="component" value="Unassembled WGS sequence"/>
</dbReference>
<keyword evidence="2 4" id="KW-0808">Transferase</keyword>
<protein>
    <submittedName>
        <fullName evidence="5">Glycerate kinase</fullName>
        <ecNumber evidence="5">2.7.1.31</ecNumber>
    </submittedName>
</protein>
<keyword evidence="3 4" id="KW-0418">Kinase</keyword>
<evidence type="ECO:0000256" key="3">
    <source>
        <dbReference type="ARBA" id="ARBA00022777"/>
    </source>
</evidence>
<dbReference type="NCBIfam" id="TIGR00045">
    <property type="entry name" value="glycerate kinase"/>
    <property type="match status" value="1"/>
</dbReference>
<dbReference type="InterPro" id="IPR018197">
    <property type="entry name" value="Glycerate_kinase_RE-like"/>
</dbReference>
<evidence type="ECO:0000256" key="1">
    <source>
        <dbReference type="ARBA" id="ARBA00006284"/>
    </source>
</evidence>